<gene>
    <name evidence="1" type="ORF">SAMN04488134_11517</name>
</gene>
<accession>A0A1H8T893</accession>
<dbReference type="EMBL" id="FODJ01000015">
    <property type="protein sequence ID" value="SEO87122.1"/>
    <property type="molecule type" value="Genomic_DNA"/>
</dbReference>
<sequence>MGLGTKHGIRDLALPKSRNLIIKAINEDLLQDPNILGLFYGGSIGNDTTDLYSDIDLRLIIADAFYESYRLNKKQRATNWGEVLFFEDVPSASYSTAHFKTFVKVDTFYYQTRDIHPSIWLKNIKIIHDTNGFLATALEKSKLLSYELREDKFEMWRSKFFAYLHEGYRRLKRKENYYALQCLDRMRLLMVAGWYMDAGIEPNSPTDWAKLEGERSQLLDWQLELLTHWDSGRDARQITCVIQSIIPEFRHVQQKLSDKLNLAENPNDIDEIIKLVF</sequence>
<reference evidence="1 2" key="1">
    <citation type="submission" date="2016-10" db="EMBL/GenBank/DDBJ databases">
        <authorList>
            <person name="de Groot N.N."/>
        </authorList>
    </citation>
    <scope>NUCLEOTIDE SEQUENCE [LARGE SCALE GENOMIC DNA]</scope>
    <source>
        <strain evidence="1 2">CGMCC 1.10434</strain>
    </source>
</reference>
<dbReference type="InterPro" id="IPR043519">
    <property type="entry name" value="NT_sf"/>
</dbReference>
<evidence type="ECO:0008006" key="3">
    <source>
        <dbReference type="Google" id="ProtNLM"/>
    </source>
</evidence>
<proteinExistence type="predicted"/>
<dbReference type="SUPFAM" id="SSF81301">
    <property type="entry name" value="Nucleotidyltransferase"/>
    <property type="match status" value="1"/>
</dbReference>
<dbReference type="OrthoDB" id="2427280at2"/>
<protein>
    <recommendedName>
        <fullName evidence="3">Streptomycin adenylyltransferase</fullName>
    </recommendedName>
</protein>
<dbReference type="RefSeq" id="WP_091500082.1">
    <property type="nucleotide sequence ID" value="NZ_FODJ01000015.1"/>
</dbReference>
<dbReference type="AlphaFoldDB" id="A0A1H8T893"/>
<evidence type="ECO:0000313" key="1">
    <source>
        <dbReference type="EMBL" id="SEO87122.1"/>
    </source>
</evidence>
<keyword evidence="2" id="KW-1185">Reference proteome</keyword>
<dbReference type="Proteomes" id="UP000199300">
    <property type="component" value="Unassembled WGS sequence"/>
</dbReference>
<name>A0A1H8T893_9BACI</name>
<dbReference type="Gene3D" id="3.30.460.10">
    <property type="entry name" value="Beta Polymerase, domain 2"/>
    <property type="match status" value="1"/>
</dbReference>
<evidence type="ECO:0000313" key="2">
    <source>
        <dbReference type="Proteomes" id="UP000199300"/>
    </source>
</evidence>
<organism evidence="1 2">
    <name type="scientific">Amphibacillus marinus</name>
    <dbReference type="NCBI Taxonomy" id="872970"/>
    <lineage>
        <taxon>Bacteria</taxon>
        <taxon>Bacillati</taxon>
        <taxon>Bacillota</taxon>
        <taxon>Bacilli</taxon>
        <taxon>Bacillales</taxon>
        <taxon>Bacillaceae</taxon>
        <taxon>Amphibacillus</taxon>
    </lineage>
</organism>